<keyword evidence="3" id="KW-1185">Reference proteome</keyword>
<dbReference type="GO" id="GO:0015074">
    <property type="term" value="P:DNA integration"/>
    <property type="evidence" value="ECO:0007669"/>
    <property type="project" value="InterPro"/>
</dbReference>
<comment type="caution">
    <text evidence="2">The sequence shown here is derived from an EMBL/GenBank/DDBJ whole genome shotgun (WGS) entry which is preliminary data.</text>
</comment>
<evidence type="ECO:0000259" key="1">
    <source>
        <dbReference type="Pfam" id="PF13683"/>
    </source>
</evidence>
<organism evidence="2 3">
    <name type="scientific">Vreelandella glaciei</name>
    <dbReference type="NCBI Taxonomy" id="186761"/>
    <lineage>
        <taxon>Bacteria</taxon>
        <taxon>Pseudomonadati</taxon>
        <taxon>Pseudomonadota</taxon>
        <taxon>Gammaproteobacteria</taxon>
        <taxon>Oceanospirillales</taxon>
        <taxon>Halomonadaceae</taxon>
        <taxon>Vreelandella</taxon>
    </lineage>
</organism>
<dbReference type="AlphaFoldDB" id="A0A7Z0LRR5"/>
<sequence length="46" mass="5232">MILAGARHEITQCRNHYNHARPHSSLGYFPPVAYAEHCARNSGFSY</sequence>
<evidence type="ECO:0000313" key="2">
    <source>
        <dbReference type="EMBL" id="NYS77346.1"/>
    </source>
</evidence>
<dbReference type="Pfam" id="PF13683">
    <property type="entry name" value="rve_3"/>
    <property type="match status" value="1"/>
</dbReference>
<feature type="domain" description="Integrase catalytic" evidence="1">
    <location>
        <begin position="3"/>
        <end position="31"/>
    </location>
</feature>
<evidence type="ECO:0000313" key="3">
    <source>
        <dbReference type="Proteomes" id="UP000526892"/>
    </source>
</evidence>
<reference evidence="2 3" key="1">
    <citation type="journal article" date="2003" name="Extremophiles">
        <title>Halomonas glaciei sp. nov. isolated from fast ice of Adelie Land, Antarctica.</title>
        <authorList>
            <person name="Reddy G.S."/>
            <person name="Raghavan P.U."/>
            <person name="Sarita N.B."/>
            <person name="Prakash J.S."/>
            <person name="Nagesh N."/>
            <person name="Delille D."/>
            <person name="Shivaji S."/>
        </authorList>
    </citation>
    <scope>NUCLEOTIDE SEQUENCE [LARGE SCALE GENOMIC DNA]</scope>
    <source>
        <strain evidence="2 3">DD39</strain>
    </source>
</reference>
<gene>
    <name evidence="2" type="ORF">HZS80_06385</name>
</gene>
<protein>
    <submittedName>
        <fullName evidence="2">Transposase</fullName>
    </submittedName>
</protein>
<name>A0A7Z0LRR5_9GAMM</name>
<dbReference type="InterPro" id="IPR001584">
    <property type="entry name" value="Integrase_cat-core"/>
</dbReference>
<dbReference type="Proteomes" id="UP000526892">
    <property type="component" value="Unassembled WGS sequence"/>
</dbReference>
<proteinExistence type="predicted"/>
<accession>A0A7Z0LRR5</accession>
<dbReference type="EMBL" id="JACCDE010000007">
    <property type="protein sequence ID" value="NYS77346.1"/>
    <property type="molecule type" value="Genomic_DNA"/>
</dbReference>